<evidence type="ECO:0000313" key="1">
    <source>
        <dbReference type="EMBL" id="KIO09033.1"/>
    </source>
</evidence>
<dbReference type="Proteomes" id="UP000054217">
    <property type="component" value="Unassembled WGS sequence"/>
</dbReference>
<accession>A0A0C3JIU0</accession>
<gene>
    <name evidence="1" type="ORF">M404DRAFT_996753</name>
</gene>
<proteinExistence type="predicted"/>
<organism evidence="1 2">
    <name type="scientific">Pisolithus tinctorius Marx 270</name>
    <dbReference type="NCBI Taxonomy" id="870435"/>
    <lineage>
        <taxon>Eukaryota</taxon>
        <taxon>Fungi</taxon>
        <taxon>Dikarya</taxon>
        <taxon>Basidiomycota</taxon>
        <taxon>Agaricomycotina</taxon>
        <taxon>Agaricomycetes</taxon>
        <taxon>Agaricomycetidae</taxon>
        <taxon>Boletales</taxon>
        <taxon>Sclerodermatineae</taxon>
        <taxon>Pisolithaceae</taxon>
        <taxon>Pisolithus</taxon>
    </lineage>
</organism>
<dbReference type="AlphaFoldDB" id="A0A0C3JIU0"/>
<name>A0A0C3JIU0_PISTI</name>
<reference evidence="1 2" key="1">
    <citation type="submission" date="2014-04" db="EMBL/GenBank/DDBJ databases">
        <authorList>
            <consortium name="DOE Joint Genome Institute"/>
            <person name="Kuo A."/>
            <person name="Kohler A."/>
            <person name="Costa M.D."/>
            <person name="Nagy L.G."/>
            <person name="Floudas D."/>
            <person name="Copeland A."/>
            <person name="Barry K.W."/>
            <person name="Cichocki N."/>
            <person name="Veneault-Fourrey C."/>
            <person name="LaButti K."/>
            <person name="Lindquist E.A."/>
            <person name="Lipzen A."/>
            <person name="Lundell T."/>
            <person name="Morin E."/>
            <person name="Murat C."/>
            <person name="Sun H."/>
            <person name="Tunlid A."/>
            <person name="Henrissat B."/>
            <person name="Grigoriev I.V."/>
            <person name="Hibbett D.S."/>
            <person name="Martin F."/>
            <person name="Nordberg H.P."/>
            <person name="Cantor M.N."/>
            <person name="Hua S.X."/>
        </authorList>
    </citation>
    <scope>NUCLEOTIDE SEQUENCE [LARGE SCALE GENOMIC DNA]</scope>
    <source>
        <strain evidence="1 2">Marx 270</strain>
    </source>
</reference>
<keyword evidence="2" id="KW-1185">Reference proteome</keyword>
<dbReference type="EMBL" id="KN831955">
    <property type="protein sequence ID" value="KIO09033.1"/>
    <property type="molecule type" value="Genomic_DNA"/>
</dbReference>
<sequence length="78" mass="8406">MCRNSVLHKVVQAISPKPPSPPPVLFAPAARQVPWTPQPCTTSDRMAAISLITNDNIPCCEPVPVSSRTVPRVLIHGL</sequence>
<reference evidence="2" key="2">
    <citation type="submission" date="2015-01" db="EMBL/GenBank/DDBJ databases">
        <title>Evolutionary Origins and Diversification of the Mycorrhizal Mutualists.</title>
        <authorList>
            <consortium name="DOE Joint Genome Institute"/>
            <consortium name="Mycorrhizal Genomics Consortium"/>
            <person name="Kohler A."/>
            <person name="Kuo A."/>
            <person name="Nagy L.G."/>
            <person name="Floudas D."/>
            <person name="Copeland A."/>
            <person name="Barry K.W."/>
            <person name="Cichocki N."/>
            <person name="Veneault-Fourrey C."/>
            <person name="LaButti K."/>
            <person name="Lindquist E.A."/>
            <person name="Lipzen A."/>
            <person name="Lundell T."/>
            <person name="Morin E."/>
            <person name="Murat C."/>
            <person name="Riley R."/>
            <person name="Ohm R."/>
            <person name="Sun H."/>
            <person name="Tunlid A."/>
            <person name="Henrissat B."/>
            <person name="Grigoriev I.V."/>
            <person name="Hibbett D.S."/>
            <person name="Martin F."/>
        </authorList>
    </citation>
    <scope>NUCLEOTIDE SEQUENCE [LARGE SCALE GENOMIC DNA]</scope>
    <source>
        <strain evidence="2">Marx 270</strain>
    </source>
</reference>
<dbReference type="HOGENOM" id="CLU_2622972_0_0_1"/>
<evidence type="ECO:0000313" key="2">
    <source>
        <dbReference type="Proteomes" id="UP000054217"/>
    </source>
</evidence>
<dbReference type="InParanoid" id="A0A0C3JIU0"/>
<protein>
    <submittedName>
        <fullName evidence="1">Uncharacterized protein</fullName>
    </submittedName>
</protein>